<gene>
    <name evidence="1" type="ORF">C8C78_1626</name>
</gene>
<accession>A0A318DV57</accession>
<dbReference type="EMBL" id="QICM01000062">
    <property type="protein sequence ID" value="PXV60066.1"/>
    <property type="molecule type" value="Genomic_DNA"/>
</dbReference>
<evidence type="ECO:0000313" key="2">
    <source>
        <dbReference type="Proteomes" id="UP000247389"/>
    </source>
</evidence>
<reference evidence="1 2" key="1">
    <citation type="submission" date="2018-04" db="EMBL/GenBank/DDBJ databases">
        <title>Subsurface microbial communities from deep shales in Ohio and West Virginia, USA.</title>
        <authorList>
            <person name="Wrighton K."/>
        </authorList>
    </citation>
    <scope>NUCLEOTIDE SEQUENCE [LARGE SCALE GENOMIC DNA]</scope>
    <source>
        <strain evidence="1 2">MSL28</strain>
    </source>
</reference>
<dbReference type="Proteomes" id="UP000247389">
    <property type="component" value="Unassembled WGS sequence"/>
</dbReference>
<sequence>MKCLMICYFSLGGDCEHNDKELLRCFLHIYYENNLRSTAKKMEEMASYHMNFDHYLDYYKINFLEGTAWKYLKWFHNQALCNYCPSRDTLEQLKEKGFRNLDIYTQYLTNYLPGCNILLTKILYNVNCWNRR</sequence>
<protein>
    <submittedName>
        <fullName evidence="1">Uncharacterized protein</fullName>
    </submittedName>
</protein>
<comment type="caution">
    <text evidence="1">The sequence shown here is derived from an EMBL/GenBank/DDBJ whole genome shotgun (WGS) entry which is preliminary data.</text>
</comment>
<proteinExistence type="predicted"/>
<name>A0A318DV57_9FIRM</name>
<evidence type="ECO:0000313" key="1">
    <source>
        <dbReference type="EMBL" id="PXV60066.1"/>
    </source>
</evidence>
<organism evidence="1 2">
    <name type="scientific">Halanaerobium congolense</name>
    <dbReference type="NCBI Taxonomy" id="54121"/>
    <lineage>
        <taxon>Bacteria</taxon>
        <taxon>Bacillati</taxon>
        <taxon>Bacillota</taxon>
        <taxon>Clostridia</taxon>
        <taxon>Halanaerobiales</taxon>
        <taxon>Halanaerobiaceae</taxon>
        <taxon>Halanaerobium</taxon>
    </lineage>
</organism>
<dbReference type="AlphaFoldDB" id="A0A318DV57"/>